<dbReference type="Proteomes" id="UP000008066">
    <property type="component" value="Unassembled WGS sequence"/>
</dbReference>
<feature type="region of interest" description="Disordered" evidence="1">
    <location>
        <begin position="1"/>
        <end position="156"/>
    </location>
</feature>
<dbReference type="eggNOG" id="ENOG502S3A7">
    <property type="taxonomic scope" value="Eukaryota"/>
</dbReference>
<protein>
    <recommendedName>
        <fullName evidence="5">Ring-like domain-containing protein</fullName>
    </recommendedName>
</protein>
<keyword evidence="2" id="KW-1133">Transmembrane helix</keyword>
<feature type="region of interest" description="Disordered" evidence="1">
    <location>
        <begin position="339"/>
        <end position="366"/>
    </location>
</feature>
<evidence type="ECO:0000256" key="1">
    <source>
        <dbReference type="SAM" id="MobiDB-lite"/>
    </source>
</evidence>
<keyword evidence="2" id="KW-0812">Transmembrane</keyword>
<feature type="compositionally biased region" description="Basic and acidic residues" evidence="1">
    <location>
        <begin position="46"/>
        <end position="56"/>
    </location>
</feature>
<name>G0S8A8_CHATD</name>
<dbReference type="OMA" id="PAFIGMN"/>
<dbReference type="OrthoDB" id="5398191at2759"/>
<proteinExistence type="predicted"/>
<accession>G0S8A8</accession>
<evidence type="ECO:0000313" key="3">
    <source>
        <dbReference type="EMBL" id="EGS21942.1"/>
    </source>
</evidence>
<feature type="compositionally biased region" description="Low complexity" evidence="1">
    <location>
        <begin position="15"/>
        <end position="25"/>
    </location>
</feature>
<feature type="compositionally biased region" description="Basic residues" evidence="1">
    <location>
        <begin position="125"/>
        <end position="141"/>
    </location>
</feature>
<feature type="compositionally biased region" description="Basic and acidic residues" evidence="1">
    <location>
        <begin position="339"/>
        <end position="354"/>
    </location>
</feature>
<dbReference type="GeneID" id="18257854"/>
<evidence type="ECO:0008006" key="5">
    <source>
        <dbReference type="Google" id="ProtNLM"/>
    </source>
</evidence>
<feature type="transmembrane region" description="Helical" evidence="2">
    <location>
        <begin position="310"/>
        <end position="335"/>
    </location>
</feature>
<reference evidence="3 4" key="1">
    <citation type="journal article" date="2011" name="Cell">
        <title>Insight into structure and assembly of the nuclear pore complex by utilizing the genome of a eukaryotic thermophile.</title>
        <authorList>
            <person name="Amlacher S."/>
            <person name="Sarges P."/>
            <person name="Flemming D."/>
            <person name="van Noort V."/>
            <person name="Kunze R."/>
            <person name="Devos D.P."/>
            <person name="Arumugam M."/>
            <person name="Bork P."/>
            <person name="Hurt E."/>
        </authorList>
    </citation>
    <scope>NUCLEOTIDE SEQUENCE [LARGE SCALE GENOMIC DNA]</scope>
    <source>
        <strain evidence="4">DSM 1495 / CBS 144.50 / IMI 039719</strain>
    </source>
</reference>
<dbReference type="AlphaFoldDB" id="G0S8A8"/>
<dbReference type="STRING" id="759272.G0S8A8"/>
<evidence type="ECO:0000313" key="4">
    <source>
        <dbReference type="Proteomes" id="UP000008066"/>
    </source>
</evidence>
<keyword evidence="4" id="KW-1185">Reference proteome</keyword>
<organism evidence="4">
    <name type="scientific">Chaetomium thermophilum (strain DSM 1495 / CBS 144.50 / IMI 039719)</name>
    <name type="common">Thermochaetoides thermophila</name>
    <dbReference type="NCBI Taxonomy" id="759272"/>
    <lineage>
        <taxon>Eukaryota</taxon>
        <taxon>Fungi</taxon>
        <taxon>Dikarya</taxon>
        <taxon>Ascomycota</taxon>
        <taxon>Pezizomycotina</taxon>
        <taxon>Sordariomycetes</taxon>
        <taxon>Sordariomycetidae</taxon>
        <taxon>Sordariales</taxon>
        <taxon>Chaetomiaceae</taxon>
        <taxon>Thermochaetoides</taxon>
    </lineage>
</organism>
<gene>
    <name evidence="3" type="ORF">CTHT_0038160</name>
</gene>
<feature type="compositionally biased region" description="Basic and acidic residues" evidence="1">
    <location>
        <begin position="73"/>
        <end position="93"/>
    </location>
</feature>
<keyword evidence="2" id="KW-0472">Membrane</keyword>
<dbReference type="EMBL" id="GL988041">
    <property type="protein sequence ID" value="EGS21942.1"/>
    <property type="molecule type" value="Genomic_DNA"/>
</dbReference>
<sequence>MPSFFKKSRPKEAAADAAKLSASAATQTPGYPATPTPDEDIPAAPSRRDEAEKQQEQSEEPAPALLDDEDERFLEHLVGDVEGKDGDKADGSKRPMPSRPRTPDLIEAWGGEEVTGSSADAASPKKQKQSRLSRLFHRTSKPKQTATDTTTEDEADREWADLNRVLARLDLSPETKAKAKAKKDKASAELKELVRQFVLVLKDIMRGAPTAVDDLIKLFDGRNDAFRRGFEKLPPGMQNIVTKLPKKMAESFGSEVLSAAKDAAVKEIGKEGTKGVKELLLPKSLGDLTLTPAVVQAMLRAIVNALKLRWPAVVGTSALWSTAVVLLLFVLWYCWKRGKEEREKEERERAEDQARAPAEVEAAKSS</sequence>
<dbReference type="RefSeq" id="XP_006694238.1">
    <property type="nucleotide sequence ID" value="XM_006694175.1"/>
</dbReference>
<dbReference type="KEGG" id="cthr:CTHT_0038160"/>
<evidence type="ECO:0000256" key="2">
    <source>
        <dbReference type="SAM" id="Phobius"/>
    </source>
</evidence>
<dbReference type="HOGENOM" id="CLU_031806_1_0_1"/>